<evidence type="ECO:0000256" key="1">
    <source>
        <dbReference type="ARBA" id="ARBA00013247"/>
    </source>
</evidence>
<organism evidence="8 9">
    <name type="scientific">Bacillus phage Izhevsk</name>
    <dbReference type="NCBI Taxonomy" id="2724322"/>
    <lineage>
        <taxon>Viruses</taxon>
        <taxon>Duplodnaviria</taxon>
        <taxon>Heunggongvirae</taxon>
        <taxon>Uroviricota</taxon>
        <taxon>Caudoviricetes</taxon>
        <taxon>Joanripponvirinae</taxon>
        <taxon>Tsamsavirus</taxon>
        <taxon>Tsamsavirus izhevsk</taxon>
    </lineage>
</organism>
<dbReference type="GO" id="GO:0006015">
    <property type="term" value="P:5-phosphoribose 1-diphosphate biosynthetic process"/>
    <property type="evidence" value="ECO:0007669"/>
    <property type="project" value="TreeGrafter"/>
</dbReference>
<accession>A0A6H0X6B3</accession>
<dbReference type="GO" id="GO:0002189">
    <property type="term" value="C:ribose phosphate diphosphokinase complex"/>
    <property type="evidence" value="ECO:0007669"/>
    <property type="project" value="TreeGrafter"/>
</dbReference>
<evidence type="ECO:0000256" key="2">
    <source>
        <dbReference type="ARBA" id="ARBA00022679"/>
    </source>
</evidence>
<dbReference type="CDD" id="cd06223">
    <property type="entry name" value="PRTases_typeI"/>
    <property type="match status" value="1"/>
</dbReference>
<dbReference type="GO" id="GO:0000287">
    <property type="term" value="F:magnesium ion binding"/>
    <property type="evidence" value="ECO:0007669"/>
    <property type="project" value="InterPro"/>
</dbReference>
<dbReference type="Gene3D" id="3.40.50.2020">
    <property type="match status" value="2"/>
</dbReference>
<dbReference type="GO" id="GO:0006164">
    <property type="term" value="P:purine nucleotide biosynthetic process"/>
    <property type="evidence" value="ECO:0007669"/>
    <property type="project" value="TreeGrafter"/>
</dbReference>
<keyword evidence="2" id="KW-0808">Transferase</keyword>
<keyword evidence="5" id="KW-0067">ATP-binding</keyword>
<dbReference type="SUPFAM" id="SSF53271">
    <property type="entry name" value="PRTase-like"/>
    <property type="match status" value="2"/>
</dbReference>
<dbReference type="InterPro" id="IPR029057">
    <property type="entry name" value="PRTase-like"/>
</dbReference>
<dbReference type="InterPro" id="IPR005946">
    <property type="entry name" value="Rib-P_diPkinase"/>
</dbReference>
<keyword evidence="3" id="KW-0547">Nucleotide-binding</keyword>
<sequence length="285" mass="33060">MIKVDGREVEFKQFPNGETLMVTDSLRDINFYPIRVEFKYEEDGDLIKLMFVKKFLDSMTTHEKQLIIYYMPYSRMDRSENGSPFTLKYVTDFINGLGFCAVAVFEPHSNVTNALIENVKPRYLSSIILEKAMMDVDFYRSYDYVVFPDEGASKRYTHMIGFNTITGFKKRNFETGKIEGLQLIGDFDKEGKKAIIVDDLSSYGGTFIHTAKALREKGIEEIYLVVTHAENNIFKENPSTKMKLLDHVDKVFTTNSLVTEHTNWENKKYQNQVIVYDAMDIVRGR</sequence>
<evidence type="ECO:0000313" key="8">
    <source>
        <dbReference type="EMBL" id="QIW89849.1"/>
    </source>
</evidence>
<feature type="domain" description="Phosphoribosyltransferase" evidence="7">
    <location>
        <begin position="187"/>
        <end position="255"/>
    </location>
</feature>
<dbReference type="GO" id="GO:0016301">
    <property type="term" value="F:kinase activity"/>
    <property type="evidence" value="ECO:0007669"/>
    <property type="project" value="UniProtKB-KW"/>
</dbReference>
<evidence type="ECO:0000256" key="6">
    <source>
        <dbReference type="ARBA" id="ARBA00049535"/>
    </source>
</evidence>
<evidence type="ECO:0000256" key="5">
    <source>
        <dbReference type="ARBA" id="ARBA00022840"/>
    </source>
</evidence>
<dbReference type="GO" id="GO:0004749">
    <property type="term" value="F:ribose phosphate diphosphokinase activity"/>
    <property type="evidence" value="ECO:0007669"/>
    <property type="project" value="UniProtKB-EC"/>
</dbReference>
<dbReference type="PANTHER" id="PTHR10210">
    <property type="entry name" value="RIBOSE-PHOSPHATE DIPHOSPHOKINASE FAMILY MEMBER"/>
    <property type="match status" value="1"/>
</dbReference>
<dbReference type="Pfam" id="PF00156">
    <property type="entry name" value="Pribosyltran"/>
    <property type="match status" value="1"/>
</dbReference>
<protein>
    <recommendedName>
        <fullName evidence="1">ribose-phosphate diphosphokinase</fullName>
        <ecNumber evidence="1">2.7.6.1</ecNumber>
    </recommendedName>
</protein>
<evidence type="ECO:0000256" key="3">
    <source>
        <dbReference type="ARBA" id="ARBA00022741"/>
    </source>
</evidence>
<dbReference type="PANTHER" id="PTHR10210:SF32">
    <property type="entry name" value="RIBOSE-PHOSPHATE PYROPHOSPHOKINASE 2"/>
    <property type="match status" value="1"/>
</dbReference>
<name>A0A6H0X6B3_9CAUD</name>
<evidence type="ECO:0000259" key="7">
    <source>
        <dbReference type="Pfam" id="PF00156"/>
    </source>
</evidence>
<dbReference type="GO" id="GO:0005524">
    <property type="term" value="F:ATP binding"/>
    <property type="evidence" value="ECO:0007669"/>
    <property type="project" value="UniProtKB-KW"/>
</dbReference>
<gene>
    <name evidence="8" type="ORF">Izhevsk_168</name>
</gene>
<keyword evidence="9" id="KW-1185">Reference proteome</keyword>
<comment type="catalytic activity">
    <reaction evidence="6">
        <text>D-ribose 5-phosphate + ATP = 5-phospho-alpha-D-ribose 1-diphosphate + AMP + H(+)</text>
        <dbReference type="Rhea" id="RHEA:15609"/>
        <dbReference type="ChEBI" id="CHEBI:15378"/>
        <dbReference type="ChEBI" id="CHEBI:30616"/>
        <dbReference type="ChEBI" id="CHEBI:58017"/>
        <dbReference type="ChEBI" id="CHEBI:78346"/>
        <dbReference type="ChEBI" id="CHEBI:456215"/>
        <dbReference type="EC" id="2.7.6.1"/>
    </reaction>
</comment>
<dbReference type="EC" id="2.7.6.1" evidence="1"/>
<keyword evidence="4" id="KW-0418">Kinase</keyword>
<proteinExistence type="predicted"/>
<reference evidence="8 9" key="1">
    <citation type="submission" date="2020-03" db="EMBL/GenBank/DDBJ databases">
        <authorList>
            <person name="Skorynina A."/>
            <person name="Kazantseva O."/>
            <person name="Baycher S."/>
            <person name="Piligrimova E."/>
            <person name="Kuliabin V."/>
            <person name="Shadrin A."/>
        </authorList>
    </citation>
    <scope>NUCLEOTIDE SEQUENCE [LARGE SCALE GENOMIC DNA]</scope>
</reference>
<dbReference type="EMBL" id="MT254578">
    <property type="protein sequence ID" value="QIW89849.1"/>
    <property type="molecule type" value="Genomic_DNA"/>
</dbReference>
<dbReference type="Proteomes" id="UP000503405">
    <property type="component" value="Segment"/>
</dbReference>
<dbReference type="InterPro" id="IPR000836">
    <property type="entry name" value="PRTase_dom"/>
</dbReference>
<evidence type="ECO:0000313" key="9">
    <source>
        <dbReference type="Proteomes" id="UP000503405"/>
    </source>
</evidence>
<evidence type="ECO:0000256" key="4">
    <source>
        <dbReference type="ARBA" id="ARBA00022777"/>
    </source>
</evidence>